<dbReference type="PROSITE" id="PS50929">
    <property type="entry name" value="ABC_TM1F"/>
    <property type="match status" value="1"/>
</dbReference>
<dbReference type="SUPFAM" id="SSF90123">
    <property type="entry name" value="ABC transporter transmembrane region"/>
    <property type="match status" value="1"/>
</dbReference>
<dbReference type="EMBL" id="JAELUP010000117">
    <property type="protein sequence ID" value="MBJ6364103.1"/>
    <property type="molecule type" value="Genomic_DNA"/>
</dbReference>
<feature type="transmembrane region" description="Helical" evidence="8">
    <location>
        <begin position="25"/>
        <end position="48"/>
    </location>
</feature>
<proteinExistence type="predicted"/>
<keyword evidence="7 8" id="KW-0472">Membrane</keyword>
<evidence type="ECO:0000256" key="1">
    <source>
        <dbReference type="ARBA" id="ARBA00004651"/>
    </source>
</evidence>
<reference evidence="11" key="1">
    <citation type="submission" date="2020-12" db="EMBL/GenBank/DDBJ databases">
        <authorList>
            <person name="Huq M.A."/>
        </authorList>
    </citation>
    <scope>NUCLEOTIDE SEQUENCE</scope>
    <source>
        <strain evidence="11">MAHUQ-46</strain>
    </source>
</reference>
<dbReference type="GO" id="GO:0015421">
    <property type="term" value="F:ABC-type oligopeptide transporter activity"/>
    <property type="evidence" value="ECO:0007669"/>
    <property type="project" value="TreeGrafter"/>
</dbReference>
<dbReference type="FunFam" id="3.40.50.300:FF:000287">
    <property type="entry name" value="Multidrug ABC transporter ATP-binding protein"/>
    <property type="match status" value="1"/>
</dbReference>
<evidence type="ECO:0000259" key="9">
    <source>
        <dbReference type="PROSITE" id="PS50893"/>
    </source>
</evidence>
<keyword evidence="5 11" id="KW-0067">ATP-binding</keyword>
<evidence type="ECO:0000313" key="12">
    <source>
        <dbReference type="Proteomes" id="UP000640274"/>
    </source>
</evidence>
<dbReference type="InterPro" id="IPR036640">
    <property type="entry name" value="ABC1_TM_sf"/>
</dbReference>
<evidence type="ECO:0000256" key="5">
    <source>
        <dbReference type="ARBA" id="ARBA00022840"/>
    </source>
</evidence>
<dbReference type="GO" id="GO:0005524">
    <property type="term" value="F:ATP binding"/>
    <property type="evidence" value="ECO:0007669"/>
    <property type="project" value="UniProtKB-KW"/>
</dbReference>
<keyword evidence="3 8" id="KW-0812">Transmembrane</keyword>
<keyword evidence="2" id="KW-0813">Transport</keyword>
<feature type="transmembrane region" description="Helical" evidence="8">
    <location>
        <begin position="142"/>
        <end position="162"/>
    </location>
</feature>
<accession>A0A934MSM9</accession>
<dbReference type="GO" id="GO:0005886">
    <property type="term" value="C:plasma membrane"/>
    <property type="evidence" value="ECO:0007669"/>
    <property type="project" value="UniProtKB-SubCell"/>
</dbReference>
<name>A0A934MSM9_9BACL</name>
<dbReference type="SMART" id="SM00382">
    <property type="entry name" value="AAA"/>
    <property type="match status" value="1"/>
</dbReference>
<dbReference type="Gene3D" id="3.40.50.300">
    <property type="entry name" value="P-loop containing nucleotide triphosphate hydrolases"/>
    <property type="match status" value="1"/>
</dbReference>
<dbReference type="PANTHER" id="PTHR43394:SF1">
    <property type="entry name" value="ATP-BINDING CASSETTE SUB-FAMILY B MEMBER 10, MITOCHONDRIAL"/>
    <property type="match status" value="1"/>
</dbReference>
<evidence type="ECO:0000313" key="11">
    <source>
        <dbReference type="EMBL" id="MBJ6364103.1"/>
    </source>
</evidence>
<dbReference type="InterPro" id="IPR011527">
    <property type="entry name" value="ABC1_TM_dom"/>
</dbReference>
<dbReference type="Proteomes" id="UP000640274">
    <property type="component" value="Unassembled WGS sequence"/>
</dbReference>
<dbReference type="GO" id="GO:0016887">
    <property type="term" value="F:ATP hydrolysis activity"/>
    <property type="evidence" value="ECO:0007669"/>
    <property type="project" value="InterPro"/>
</dbReference>
<dbReference type="SUPFAM" id="SSF52540">
    <property type="entry name" value="P-loop containing nucleoside triphosphate hydrolases"/>
    <property type="match status" value="1"/>
</dbReference>
<keyword evidence="6 8" id="KW-1133">Transmembrane helix</keyword>
<dbReference type="PANTHER" id="PTHR43394">
    <property type="entry name" value="ATP-DEPENDENT PERMEASE MDL1, MITOCHONDRIAL"/>
    <property type="match status" value="1"/>
</dbReference>
<organism evidence="11 12">
    <name type="scientific">Paenibacillus roseus</name>
    <dbReference type="NCBI Taxonomy" id="2798579"/>
    <lineage>
        <taxon>Bacteria</taxon>
        <taxon>Bacillati</taxon>
        <taxon>Bacillota</taxon>
        <taxon>Bacilli</taxon>
        <taxon>Bacillales</taxon>
        <taxon>Paenibacillaceae</taxon>
        <taxon>Paenibacillus</taxon>
    </lineage>
</organism>
<evidence type="ECO:0000256" key="8">
    <source>
        <dbReference type="SAM" id="Phobius"/>
    </source>
</evidence>
<dbReference type="CDD" id="cd07346">
    <property type="entry name" value="ABC_6TM_exporters"/>
    <property type="match status" value="1"/>
</dbReference>
<feature type="domain" description="ABC transmembrane type-1" evidence="10">
    <location>
        <begin position="31"/>
        <end position="307"/>
    </location>
</feature>
<comment type="caution">
    <text evidence="11">The sequence shown here is derived from an EMBL/GenBank/DDBJ whole genome shotgun (WGS) entry which is preliminary data.</text>
</comment>
<dbReference type="InterPro" id="IPR039421">
    <property type="entry name" value="Type_1_exporter"/>
</dbReference>
<keyword evidence="12" id="KW-1185">Reference proteome</keyword>
<evidence type="ECO:0000256" key="3">
    <source>
        <dbReference type="ARBA" id="ARBA00022692"/>
    </source>
</evidence>
<dbReference type="Pfam" id="PF00005">
    <property type="entry name" value="ABC_tran"/>
    <property type="match status" value="1"/>
</dbReference>
<evidence type="ECO:0000256" key="2">
    <source>
        <dbReference type="ARBA" id="ARBA00022448"/>
    </source>
</evidence>
<dbReference type="PROSITE" id="PS50893">
    <property type="entry name" value="ABC_TRANSPORTER_2"/>
    <property type="match status" value="1"/>
</dbReference>
<feature type="transmembrane region" description="Helical" evidence="8">
    <location>
        <begin position="247"/>
        <end position="268"/>
    </location>
</feature>
<dbReference type="InterPro" id="IPR017871">
    <property type="entry name" value="ABC_transporter-like_CS"/>
</dbReference>
<dbReference type="Gene3D" id="1.20.1560.10">
    <property type="entry name" value="ABC transporter type 1, transmembrane domain"/>
    <property type="match status" value="1"/>
</dbReference>
<dbReference type="AlphaFoldDB" id="A0A934MSM9"/>
<evidence type="ECO:0000256" key="4">
    <source>
        <dbReference type="ARBA" id="ARBA00022741"/>
    </source>
</evidence>
<evidence type="ECO:0000256" key="6">
    <source>
        <dbReference type="ARBA" id="ARBA00022989"/>
    </source>
</evidence>
<keyword evidence="4" id="KW-0547">Nucleotide-binding</keyword>
<feature type="transmembrane region" description="Helical" evidence="8">
    <location>
        <begin position="68"/>
        <end position="87"/>
    </location>
</feature>
<gene>
    <name evidence="11" type="ORF">JFN88_23080</name>
</gene>
<dbReference type="PROSITE" id="PS00211">
    <property type="entry name" value="ABC_TRANSPORTER_1"/>
    <property type="match status" value="1"/>
</dbReference>
<dbReference type="InterPro" id="IPR003439">
    <property type="entry name" value="ABC_transporter-like_ATP-bd"/>
</dbReference>
<comment type="subcellular location">
    <subcellularLocation>
        <location evidence="1">Cell membrane</location>
        <topology evidence="1">Multi-pass membrane protein</topology>
    </subcellularLocation>
</comment>
<protein>
    <submittedName>
        <fullName evidence="11">ABC transporter ATP-binding protein</fullName>
    </submittedName>
</protein>
<dbReference type="Pfam" id="PF00664">
    <property type="entry name" value="ABC_membrane"/>
    <property type="match status" value="1"/>
</dbReference>
<feature type="transmembrane region" description="Helical" evidence="8">
    <location>
        <begin position="168"/>
        <end position="189"/>
    </location>
</feature>
<feature type="domain" description="ABC transporter" evidence="9">
    <location>
        <begin position="343"/>
        <end position="577"/>
    </location>
</feature>
<sequence>MQAATRHSAFSSISRLLVFLSPYRFWLSVKLLSTLVLAANDILLVYIINLLFSSTLSGDKAGLTQAVYLILAFILIGVVVNFFNVYSSGRYSAAVTRDIKNTVGEHINKLPISYMDSRHSGDFSSRMTNSMNEIEGFINNDFAALIFHIFRVTVCIVFMFYMNWQLTLFGFGVVLLMTFLSGAISRPLSKYAADVQQEMARMNTVVQDTIGGIHIIKSYNLVEIMYKKFQDLLGKLMVNFLRIEKRIAAIGSVSIFVRTAPLVGFFLFGGYLVSQGQLEIGALLAFVQFINYLVQGMGEIPNQISRFKIAAGISDYLFELLDQKTERTEGKQPQNLSTEAPTIEFQDVSFSYDGKSQILDEVSFSLEQGKTIALVGPSGSGKSTVFKLITGFYDYQGGCINLYGEPLTEWKLSAARTLISHVSQDTFLFPGSIAENIACTEDGYKMEDVERAAKMANIHEFIRVLPEGYQTLVGERGVKLSGGQKQRLAIARAIMKDAPILLLDEATSALDTESEKLVQEAINRMTRNRTVLVVAHRLSTVMNADRILVLNNGYIAESGTHAELIAQNGIYRRLYHNQAGSHAEQPGQIAQEGA</sequence>
<evidence type="ECO:0000259" key="10">
    <source>
        <dbReference type="PROSITE" id="PS50929"/>
    </source>
</evidence>
<dbReference type="RefSeq" id="WP_199021708.1">
    <property type="nucleotide sequence ID" value="NZ_JAELUP010000117.1"/>
</dbReference>
<dbReference type="InterPro" id="IPR027417">
    <property type="entry name" value="P-loop_NTPase"/>
</dbReference>
<evidence type="ECO:0000256" key="7">
    <source>
        <dbReference type="ARBA" id="ARBA00023136"/>
    </source>
</evidence>
<dbReference type="InterPro" id="IPR003593">
    <property type="entry name" value="AAA+_ATPase"/>
</dbReference>